<name>A0ABS1C2F4_9BACT</name>
<keyword evidence="1" id="KW-0418">Kinase</keyword>
<evidence type="ECO:0000313" key="2">
    <source>
        <dbReference type="Proteomes" id="UP000644147"/>
    </source>
</evidence>
<accession>A0ABS1C2F4</accession>
<organism evidence="1 2">
    <name type="scientific">Adhaeribacter terrigena</name>
    <dbReference type="NCBI Taxonomy" id="2793070"/>
    <lineage>
        <taxon>Bacteria</taxon>
        <taxon>Pseudomonadati</taxon>
        <taxon>Bacteroidota</taxon>
        <taxon>Cytophagia</taxon>
        <taxon>Cytophagales</taxon>
        <taxon>Hymenobacteraceae</taxon>
        <taxon>Adhaeribacter</taxon>
    </lineage>
</organism>
<keyword evidence="1" id="KW-0808">Transferase</keyword>
<dbReference type="EMBL" id="JAEHFX010000005">
    <property type="protein sequence ID" value="MBK0403562.1"/>
    <property type="molecule type" value="Genomic_DNA"/>
</dbReference>
<proteinExistence type="predicted"/>
<comment type="caution">
    <text evidence="1">The sequence shown here is derived from an EMBL/GenBank/DDBJ whole genome shotgun (WGS) entry which is preliminary data.</text>
</comment>
<sequence>MNEANIDFQQLRIKHILFKSKVRSVLYGGNLDTEFFSSNGPINTWFNSTGISKYRNLAEMKDLIKLQQELNASANSLFSLYKSGQIEEAHRGLVEIENLSDQFLSLLLTLDKKLTAKEI</sequence>
<gene>
    <name evidence="1" type="ORF">I5M27_11235</name>
</gene>
<keyword evidence="2" id="KW-1185">Reference proteome</keyword>
<evidence type="ECO:0000313" key="1">
    <source>
        <dbReference type="EMBL" id="MBK0403562.1"/>
    </source>
</evidence>
<dbReference type="Proteomes" id="UP000644147">
    <property type="component" value="Unassembled WGS sequence"/>
</dbReference>
<reference evidence="1 2" key="1">
    <citation type="submission" date="2020-12" db="EMBL/GenBank/DDBJ databases">
        <title>Bacterial novel species Adhaeribacter sp. BT258 isolated from soil.</title>
        <authorList>
            <person name="Jung H.-Y."/>
        </authorList>
    </citation>
    <scope>NUCLEOTIDE SEQUENCE [LARGE SCALE GENOMIC DNA]</scope>
    <source>
        <strain evidence="1 2">BT258</strain>
    </source>
</reference>
<dbReference type="GO" id="GO:0016301">
    <property type="term" value="F:kinase activity"/>
    <property type="evidence" value="ECO:0007669"/>
    <property type="project" value="UniProtKB-KW"/>
</dbReference>
<protein>
    <submittedName>
        <fullName evidence="1">Histidine kinase</fullName>
    </submittedName>
</protein>
<dbReference type="RefSeq" id="WP_200506309.1">
    <property type="nucleotide sequence ID" value="NZ_JAEHFX010000005.1"/>
</dbReference>
<dbReference type="Gene3D" id="1.20.120.30">
    <property type="entry name" value="Aspartate receptor, ligand-binding domain"/>
    <property type="match status" value="1"/>
</dbReference>